<accession>A0A4Q4SR76</accession>
<evidence type="ECO:0000256" key="2">
    <source>
        <dbReference type="ARBA" id="ARBA00023043"/>
    </source>
</evidence>
<dbReference type="PANTHER" id="PTHR24189:SF50">
    <property type="entry name" value="ANKYRIN REPEAT AND SOCS BOX PROTEIN 2"/>
    <property type="match status" value="1"/>
</dbReference>
<dbReference type="InterPro" id="IPR036770">
    <property type="entry name" value="Ankyrin_rpt-contain_sf"/>
</dbReference>
<dbReference type="EMBL" id="PEJP01000002">
    <property type="protein sequence ID" value="RYO72839.1"/>
    <property type="molecule type" value="Genomic_DNA"/>
</dbReference>
<evidence type="ECO:0000313" key="6">
    <source>
        <dbReference type="Proteomes" id="UP000293823"/>
    </source>
</evidence>
<dbReference type="Pfam" id="PF00023">
    <property type="entry name" value="Ank"/>
    <property type="match status" value="1"/>
</dbReference>
<keyword evidence="1" id="KW-0677">Repeat</keyword>
<dbReference type="InterPro" id="IPR002110">
    <property type="entry name" value="Ankyrin_rpt"/>
</dbReference>
<dbReference type="OrthoDB" id="3558752at2759"/>
<dbReference type="Gene3D" id="1.25.40.20">
    <property type="entry name" value="Ankyrin repeat-containing domain"/>
    <property type="match status" value="2"/>
</dbReference>
<evidence type="ECO:0000256" key="4">
    <source>
        <dbReference type="SAM" id="MobiDB-lite"/>
    </source>
</evidence>
<keyword evidence="6" id="KW-1185">Reference proteome</keyword>
<sequence>MLDPLIALGAVANVTQFVELAIKIFAKSHAIYNSANGSLVEYDDLGKVSGDISVLSRKLQESLTTTAASSNLTADEQALCDLCKGCIDVSQELTKALEKLTGQGKPGRFRSFRQALKSVWSKDDIDNLERRLKMYKEELNIRIIVGLRTKIDVVALQQSEGYASLADETKSIIRSLVHIDDEIQNGFERQHAILDKLHSRTETSITAHAKQDKEEHKKLSSQITELSQQSGDQSDRVLGAQIDTRTAIEMSIDQNAAEHNKTREEMNRLKEQAERQIEVLTEEIRQLKIELEASVKTIVASLGTASKKEEQKLKDISNAKFNLWVAKELILEKLKAFVAMFRFSFATEIWTNTTDLKSWRLMPYPKPSEEYPTGTMFTYSGIAGAGEESMAYVHMDLNYPIAARNVPMVRMCLDQGGVDVNAKFRTDNSYGMTPLMRAVETAYENTRYDTIGTTLLMRRDARRIVQMLLDQGAEKSPEARDLAKDTRGSKHQPDWLIKELLAPSPHPKLRQFISLTDAVWDGEQEKLEDMLAQEPGLWSASEFQGVSPLGAAVHRNDERMVSMLLGRGASPNALDPMGSSPLAIAVASNLEIIAKVLLQYGASMTSVDPFLKLNPFDFAVKGRNHTMCGTLLGNEKTLSPSEKKKLLSEQFALAISGCYTKMAEILLENGADIFMGVRPSSDYTVLDCLPDSCQPNHKDRDQKTTFTAWKHFKNRRKAFESFYIDLDRRTTLNPLGFCELTDLERFNNKREKELEYFYIDPDQRTTTTPRKYVENRRKAFNFRYTSALVDDLLTVLEQYEGRTNKER</sequence>
<dbReference type="PROSITE" id="PS50088">
    <property type="entry name" value="ANK_REPEAT"/>
    <property type="match status" value="2"/>
</dbReference>
<dbReference type="AlphaFoldDB" id="A0A4Q4SR76"/>
<evidence type="ECO:0000256" key="1">
    <source>
        <dbReference type="ARBA" id="ARBA00022737"/>
    </source>
</evidence>
<feature type="compositionally biased region" description="Basic and acidic residues" evidence="4">
    <location>
        <begin position="209"/>
        <end position="218"/>
    </location>
</feature>
<evidence type="ECO:0000256" key="3">
    <source>
        <dbReference type="PROSITE-ProRule" id="PRU00023"/>
    </source>
</evidence>
<dbReference type="PROSITE" id="PS50297">
    <property type="entry name" value="ANK_REP_REGION"/>
    <property type="match status" value="2"/>
</dbReference>
<dbReference type="SUPFAM" id="SSF48403">
    <property type="entry name" value="Ankyrin repeat"/>
    <property type="match status" value="1"/>
</dbReference>
<protein>
    <submittedName>
        <fullName evidence="5">Uncharacterized protein</fullName>
    </submittedName>
</protein>
<feature type="region of interest" description="Disordered" evidence="4">
    <location>
        <begin position="206"/>
        <end position="226"/>
    </location>
</feature>
<keyword evidence="2 3" id="KW-0040">ANK repeat</keyword>
<dbReference type="InterPro" id="IPR050745">
    <property type="entry name" value="Multifunctional_regulatory"/>
</dbReference>
<reference evidence="6" key="1">
    <citation type="journal article" date="2019" name="bioRxiv">
        <title>Genomics, evolutionary history and diagnostics of the Alternaria alternata species group including apple and Asian pear pathotypes.</title>
        <authorList>
            <person name="Armitage A.D."/>
            <person name="Cockerton H.M."/>
            <person name="Sreenivasaprasad S."/>
            <person name="Woodhall J.W."/>
            <person name="Lane C.R."/>
            <person name="Harrison R.J."/>
            <person name="Clarkson J.P."/>
        </authorList>
    </citation>
    <scope>NUCLEOTIDE SEQUENCE [LARGE SCALE GENOMIC DNA]</scope>
    <source>
        <strain evidence="6">RGR 97.0016</strain>
    </source>
</reference>
<organism evidence="5 6">
    <name type="scientific">Alternaria arborescens</name>
    <dbReference type="NCBI Taxonomy" id="156630"/>
    <lineage>
        <taxon>Eukaryota</taxon>
        <taxon>Fungi</taxon>
        <taxon>Dikarya</taxon>
        <taxon>Ascomycota</taxon>
        <taxon>Pezizomycotina</taxon>
        <taxon>Dothideomycetes</taxon>
        <taxon>Pleosporomycetidae</taxon>
        <taxon>Pleosporales</taxon>
        <taxon>Pleosporineae</taxon>
        <taxon>Pleosporaceae</taxon>
        <taxon>Alternaria</taxon>
        <taxon>Alternaria sect. Alternaria</taxon>
    </lineage>
</organism>
<dbReference type="Proteomes" id="UP000293823">
    <property type="component" value="Unassembled WGS sequence"/>
</dbReference>
<gene>
    <name evidence="5" type="ORF">AA0113_g550</name>
</gene>
<proteinExistence type="predicted"/>
<feature type="repeat" description="ANK" evidence="3">
    <location>
        <begin position="544"/>
        <end position="576"/>
    </location>
</feature>
<name>A0A4Q4SR76_9PLEO</name>
<feature type="repeat" description="ANK" evidence="3">
    <location>
        <begin position="577"/>
        <end position="609"/>
    </location>
</feature>
<comment type="caution">
    <text evidence="5">The sequence shown here is derived from an EMBL/GenBank/DDBJ whole genome shotgun (WGS) entry which is preliminary data.</text>
</comment>
<dbReference type="SMART" id="SM00248">
    <property type="entry name" value="ANK"/>
    <property type="match status" value="4"/>
</dbReference>
<evidence type="ECO:0000313" key="5">
    <source>
        <dbReference type="EMBL" id="RYO72839.1"/>
    </source>
</evidence>
<dbReference type="PANTHER" id="PTHR24189">
    <property type="entry name" value="MYOTROPHIN"/>
    <property type="match status" value="1"/>
</dbReference>